<feature type="transmembrane region" description="Helical" evidence="2">
    <location>
        <begin position="398"/>
        <end position="416"/>
    </location>
</feature>
<feature type="transmembrane region" description="Helical" evidence="2">
    <location>
        <begin position="213"/>
        <end position="232"/>
    </location>
</feature>
<feature type="transmembrane region" description="Helical" evidence="2">
    <location>
        <begin position="295"/>
        <end position="314"/>
    </location>
</feature>
<feature type="transmembrane region" description="Helical" evidence="2">
    <location>
        <begin position="566"/>
        <end position="583"/>
    </location>
</feature>
<dbReference type="RefSeq" id="WP_051758113.1">
    <property type="nucleotide sequence ID" value="NZ_JOIJ01000029.1"/>
</dbReference>
<dbReference type="GO" id="GO:0006644">
    <property type="term" value="P:phospholipid metabolic process"/>
    <property type="evidence" value="ECO:0007669"/>
    <property type="project" value="InterPro"/>
</dbReference>
<dbReference type="SUPFAM" id="SSF48619">
    <property type="entry name" value="Phospholipase A2, PLA2"/>
    <property type="match status" value="1"/>
</dbReference>
<organism evidence="3 4">
    <name type="scientific">Prauserella rugosa</name>
    <dbReference type="NCBI Taxonomy" id="43354"/>
    <lineage>
        <taxon>Bacteria</taxon>
        <taxon>Bacillati</taxon>
        <taxon>Actinomycetota</taxon>
        <taxon>Actinomycetes</taxon>
        <taxon>Pseudonocardiales</taxon>
        <taxon>Pseudonocardiaceae</taxon>
        <taxon>Prauserella</taxon>
    </lineage>
</organism>
<feature type="transmembrane region" description="Helical" evidence="2">
    <location>
        <begin position="422"/>
        <end position="441"/>
    </location>
</feature>
<dbReference type="GO" id="GO:0004623">
    <property type="term" value="F:phospholipase A2 activity"/>
    <property type="evidence" value="ECO:0007669"/>
    <property type="project" value="InterPro"/>
</dbReference>
<evidence type="ECO:0000313" key="3">
    <source>
        <dbReference type="EMBL" id="TWH18211.1"/>
    </source>
</evidence>
<dbReference type="Gene3D" id="1.20.90.10">
    <property type="entry name" value="Phospholipase A2 domain"/>
    <property type="match status" value="1"/>
</dbReference>
<dbReference type="Pfam" id="PF09056">
    <property type="entry name" value="Phospholip_A2_3"/>
    <property type="match status" value="1"/>
</dbReference>
<dbReference type="Proteomes" id="UP000317303">
    <property type="component" value="Unassembled WGS sequence"/>
</dbReference>
<feature type="transmembrane region" description="Helical" evidence="2">
    <location>
        <begin position="259"/>
        <end position="283"/>
    </location>
</feature>
<evidence type="ECO:0000256" key="2">
    <source>
        <dbReference type="SAM" id="Phobius"/>
    </source>
</evidence>
<name>A0A660CBB5_9PSEU</name>
<dbReference type="GO" id="GO:0050482">
    <property type="term" value="P:arachidonate secretion"/>
    <property type="evidence" value="ECO:0007669"/>
    <property type="project" value="InterPro"/>
</dbReference>
<reference evidence="3 4" key="1">
    <citation type="submission" date="2019-07" db="EMBL/GenBank/DDBJ databases">
        <title>R&amp;d 2014.</title>
        <authorList>
            <person name="Klenk H.-P."/>
        </authorList>
    </citation>
    <scope>NUCLEOTIDE SEQUENCE [LARGE SCALE GENOMIC DNA]</scope>
    <source>
        <strain evidence="3 4">DSM 43194</strain>
    </source>
</reference>
<feature type="transmembrane region" description="Helical" evidence="2">
    <location>
        <begin position="493"/>
        <end position="514"/>
    </location>
</feature>
<feature type="transmembrane region" description="Helical" evidence="2">
    <location>
        <begin position="667"/>
        <end position="684"/>
    </location>
</feature>
<dbReference type="InterPro" id="IPR015141">
    <property type="entry name" value="PLipase_A2_prok/fun"/>
</dbReference>
<keyword evidence="2" id="KW-1133">Transmembrane helix</keyword>
<evidence type="ECO:0000256" key="1">
    <source>
        <dbReference type="SAM" id="MobiDB-lite"/>
    </source>
</evidence>
<dbReference type="AlphaFoldDB" id="A0A660CBB5"/>
<feature type="transmembrane region" description="Helical" evidence="2">
    <location>
        <begin position="453"/>
        <end position="473"/>
    </location>
</feature>
<keyword evidence="2" id="KW-0812">Transmembrane</keyword>
<sequence>MTAPTEELGETDQLPDAPPPRRRLGSGLSGAARVLLLLVLVVGFGFLASRSEPLPDAAEPRGDVAMAAQALDSLTDPATSADALHQLPPDFQQVSDGAVGHETARDGTVRTVHVGGGCSAPWGDDSTRWDFGAPCRSHDLGYDLLRYADEKGQPLGPEAREALDTRLSEDMHATCEANPLGTGGACHAVAGVYAAGLDVNSWHQRWGPPVPEAIGPLLAGVAVIGVLLAFRLRTWRAAGRARPRVAAVPQPAAPPASRWTLLGVAAIGSIVLGESAVALARWAGVGESWLWPATWLTQLAFVFFFAGGHLNLAGWQAVRRSGGGYREYLAHRTSWLLRTALVFALVAFAVPTALELMAVPPATVEITVRIALHPLWLLGVYVLTTAATPLMHAAHRRVPVLAGAGLVAALAALTVAAERTGIPLLDGFAALALALLAQQLAFAHANRARRRRWVPAVTAALSGAALAAAAWRGELPSAILGTAEGPPPLAGPVVPVLLLGLVQLGLLGVLHRPLAALADSRRLRLAAGRAAHAPMSLYLSFLACMTLLVAVVYIPDLVPSGSPRVLVAVAMLAVPALAVFWWFERHNGVPGTAGIPGTPGAPGHRPHLHLPRPAVPVAPAPATLLGRVLAHLATAAGIGYSTIGVFGFALTSFIGDALLLPELPLDPVQSLVLLLLGMSLLHTVRTGDSHLPRTWLLTALACVPGLLSATAGPGTFTAGVVVFAGTGVLAVLAILATVWAARWAPRPGRTVGAAGP</sequence>
<dbReference type="EMBL" id="VLJV01000001">
    <property type="protein sequence ID" value="TWH18211.1"/>
    <property type="molecule type" value="Genomic_DNA"/>
</dbReference>
<dbReference type="InterPro" id="IPR036444">
    <property type="entry name" value="PLipase_A2_dom_sf"/>
</dbReference>
<proteinExistence type="predicted"/>
<dbReference type="OrthoDB" id="3389925at2"/>
<keyword evidence="2" id="KW-0472">Membrane</keyword>
<accession>A0A660CBB5</accession>
<feature type="transmembrane region" description="Helical" evidence="2">
    <location>
        <begin position="720"/>
        <end position="741"/>
    </location>
</feature>
<evidence type="ECO:0000313" key="4">
    <source>
        <dbReference type="Proteomes" id="UP000317303"/>
    </source>
</evidence>
<comment type="caution">
    <text evidence="3">The sequence shown here is derived from an EMBL/GenBank/DDBJ whole genome shotgun (WGS) entry which is preliminary data.</text>
</comment>
<feature type="transmembrane region" description="Helical" evidence="2">
    <location>
        <begin position="535"/>
        <end position="554"/>
    </location>
</feature>
<feature type="transmembrane region" description="Helical" evidence="2">
    <location>
        <begin position="335"/>
        <end position="354"/>
    </location>
</feature>
<feature type="transmembrane region" description="Helical" evidence="2">
    <location>
        <begin position="366"/>
        <end position="386"/>
    </location>
</feature>
<feature type="transmembrane region" description="Helical" evidence="2">
    <location>
        <begin position="632"/>
        <end position="655"/>
    </location>
</feature>
<keyword evidence="4" id="KW-1185">Reference proteome</keyword>
<protein>
    <submittedName>
        <fullName evidence="3">Phospholipase A2-like protein</fullName>
    </submittedName>
</protein>
<gene>
    <name evidence="3" type="ORF">JD82_00026</name>
</gene>
<feature type="transmembrane region" description="Helical" evidence="2">
    <location>
        <begin position="696"/>
        <end position="714"/>
    </location>
</feature>
<feature type="region of interest" description="Disordered" evidence="1">
    <location>
        <begin position="1"/>
        <end position="25"/>
    </location>
</feature>